<dbReference type="EMBL" id="BSDX01000001">
    <property type="protein sequence ID" value="GLI54154.1"/>
    <property type="molecule type" value="Genomic_DNA"/>
</dbReference>
<dbReference type="SUPFAM" id="SSF53335">
    <property type="entry name" value="S-adenosyl-L-methionine-dependent methyltransferases"/>
    <property type="match status" value="1"/>
</dbReference>
<organism evidence="2 3">
    <name type="scientific">Thermodesulfovibrio yellowstonii</name>
    <dbReference type="NCBI Taxonomy" id="28262"/>
    <lineage>
        <taxon>Bacteria</taxon>
        <taxon>Pseudomonadati</taxon>
        <taxon>Nitrospirota</taxon>
        <taxon>Thermodesulfovibrionia</taxon>
        <taxon>Thermodesulfovibrionales</taxon>
        <taxon>Thermodesulfovibrionaceae</taxon>
        <taxon>Thermodesulfovibrio</taxon>
    </lineage>
</organism>
<evidence type="ECO:0000313" key="3">
    <source>
        <dbReference type="Proteomes" id="UP001144297"/>
    </source>
</evidence>
<keyword evidence="3" id="KW-1185">Reference proteome</keyword>
<dbReference type="InterPro" id="IPR006342">
    <property type="entry name" value="FkbM_mtfrase"/>
</dbReference>
<dbReference type="AlphaFoldDB" id="A0A9W6LKZ4"/>
<evidence type="ECO:0000259" key="1">
    <source>
        <dbReference type="Pfam" id="PF05050"/>
    </source>
</evidence>
<evidence type="ECO:0000313" key="2">
    <source>
        <dbReference type="EMBL" id="GLI54154.1"/>
    </source>
</evidence>
<protein>
    <recommendedName>
        <fullName evidence="1">Methyltransferase FkbM domain-containing protein</fullName>
    </recommendedName>
</protein>
<name>A0A9W6LKZ4_9BACT</name>
<reference evidence="2" key="1">
    <citation type="submission" date="2022-12" db="EMBL/GenBank/DDBJ databases">
        <title>Reference genome sequencing for broad-spectrum identification of bacterial and archaeal isolates by mass spectrometry.</title>
        <authorList>
            <person name="Sekiguchi Y."/>
            <person name="Tourlousse D.M."/>
        </authorList>
    </citation>
    <scope>NUCLEOTIDE SEQUENCE</scope>
    <source>
        <strain evidence="2">TSL-P1</strain>
    </source>
</reference>
<dbReference type="Gene3D" id="3.40.50.150">
    <property type="entry name" value="Vaccinia Virus protein VP39"/>
    <property type="match status" value="1"/>
</dbReference>
<sequence length="107" mass="12768">MDEYIEENNIKHIDFIKIDIEGHELKAFYGFGSYLNSDFIDYIQFEYGGANLDSHTSLMDIYKFFEERNFSIAKIMQKGLELRKYSPFMENFMYANYVAISNRVLKK</sequence>
<feature type="domain" description="Methyltransferase FkbM" evidence="1">
    <location>
        <begin position="2"/>
        <end position="71"/>
    </location>
</feature>
<accession>A0A9W6LKZ4</accession>
<dbReference type="InterPro" id="IPR029063">
    <property type="entry name" value="SAM-dependent_MTases_sf"/>
</dbReference>
<gene>
    <name evidence="2" type="ORF">TISLANDTSLP1_18470</name>
</gene>
<proteinExistence type="predicted"/>
<comment type="caution">
    <text evidence="2">The sequence shown here is derived from an EMBL/GenBank/DDBJ whole genome shotgun (WGS) entry which is preliminary data.</text>
</comment>
<dbReference type="Proteomes" id="UP001144297">
    <property type="component" value="Unassembled WGS sequence"/>
</dbReference>
<dbReference type="Pfam" id="PF05050">
    <property type="entry name" value="Methyltransf_21"/>
    <property type="match status" value="1"/>
</dbReference>